<dbReference type="InterPro" id="IPR002818">
    <property type="entry name" value="DJ-1/PfpI"/>
</dbReference>
<dbReference type="Proteomes" id="UP000708576">
    <property type="component" value="Unassembled WGS sequence"/>
</dbReference>
<comment type="caution">
    <text evidence="2">The sequence shown here is derived from an EMBL/GenBank/DDBJ whole genome shotgun (WGS) entry which is preliminary data.</text>
</comment>
<organism evidence="2 3">
    <name type="scientific">Carboxylicivirga linearis</name>
    <dbReference type="NCBI Taxonomy" id="1628157"/>
    <lineage>
        <taxon>Bacteria</taxon>
        <taxon>Pseudomonadati</taxon>
        <taxon>Bacteroidota</taxon>
        <taxon>Bacteroidia</taxon>
        <taxon>Marinilabiliales</taxon>
        <taxon>Marinilabiliaceae</taxon>
        <taxon>Carboxylicivirga</taxon>
    </lineage>
</organism>
<name>A0ABS5JVK0_9BACT</name>
<dbReference type="SUPFAM" id="SSF52317">
    <property type="entry name" value="Class I glutamine amidotransferase-like"/>
    <property type="match status" value="1"/>
</dbReference>
<dbReference type="CDD" id="cd03133">
    <property type="entry name" value="GATase1_ES1"/>
    <property type="match status" value="1"/>
</dbReference>
<dbReference type="PANTHER" id="PTHR10224:SF12">
    <property type="entry name" value="GLYOXALASE ELBB"/>
    <property type="match status" value="1"/>
</dbReference>
<protein>
    <submittedName>
        <fullName evidence="2">Isoprenoid biosynthesis glyoxalase ElbB</fullName>
        <ecNumber evidence="2">4.2.1.-</ecNumber>
    </submittedName>
</protein>
<keyword evidence="3" id="KW-1185">Reference proteome</keyword>
<dbReference type="Pfam" id="PF01965">
    <property type="entry name" value="DJ-1_PfpI"/>
    <property type="match status" value="1"/>
</dbReference>
<keyword evidence="2" id="KW-0456">Lyase</keyword>
<dbReference type="Gene3D" id="3.40.50.880">
    <property type="match status" value="1"/>
</dbReference>
<dbReference type="EMBL" id="JAGUCO010000007">
    <property type="protein sequence ID" value="MBS2098935.1"/>
    <property type="molecule type" value="Genomic_DNA"/>
</dbReference>
<dbReference type="InterPro" id="IPR029062">
    <property type="entry name" value="Class_I_gatase-like"/>
</dbReference>
<evidence type="ECO:0000313" key="3">
    <source>
        <dbReference type="Proteomes" id="UP000708576"/>
    </source>
</evidence>
<dbReference type="NCBIfam" id="NF008747">
    <property type="entry name" value="PRK11780.1"/>
    <property type="match status" value="1"/>
</dbReference>
<sequence length="218" mass="23184">MSDTKKIAVILSGCGVFDGAEIHESVLTMLAIAKQGAEYTLFAPDINQHHVVNHITGDEMNEERNVMIEAARIARGAIKPLSEFNVTDFDALMMPGGFGAAKNLSSFAFEGADSSVESETMRAIKETHSAKKPIGALCIAPAVIAKALGNIEVTIGQDKGTADAIEKMGATHKQTNHGEVVIDQTNKIATTPCYMLDANILQIAEGAENVVKATIEMI</sequence>
<accession>A0ABS5JVK0</accession>
<dbReference type="EC" id="4.2.1.-" evidence="2"/>
<proteinExistence type="predicted"/>
<dbReference type="PIRSF" id="PIRSF006320">
    <property type="entry name" value="Elb2"/>
    <property type="match status" value="1"/>
</dbReference>
<gene>
    <name evidence="2" type="primary">elbB</name>
    <name evidence="2" type="ORF">KEM10_11655</name>
</gene>
<dbReference type="RefSeq" id="WP_212216178.1">
    <property type="nucleotide sequence ID" value="NZ_JAGUCO010000007.1"/>
</dbReference>
<feature type="domain" description="DJ-1/PfpI" evidence="1">
    <location>
        <begin position="16"/>
        <end position="149"/>
    </location>
</feature>
<dbReference type="PANTHER" id="PTHR10224">
    <property type="entry name" value="ES1 PROTEIN HOMOLOG, MITOCHONDRIAL"/>
    <property type="match status" value="1"/>
</dbReference>
<evidence type="ECO:0000259" key="1">
    <source>
        <dbReference type="Pfam" id="PF01965"/>
    </source>
</evidence>
<reference evidence="2 3" key="1">
    <citation type="journal article" date="2015" name="Int. J. Syst. Evol. Microbiol.">
        <title>Carboxylicivirga linearis sp. nov., isolated from a sea cucumber culture pond.</title>
        <authorList>
            <person name="Wang F.Q."/>
            <person name="Zhou Y.X."/>
            <person name="Lin X.Z."/>
            <person name="Chen G.J."/>
            <person name="Du Z.J."/>
        </authorList>
    </citation>
    <scope>NUCLEOTIDE SEQUENCE [LARGE SCALE GENOMIC DNA]</scope>
    <source>
        <strain evidence="2 3">FB218</strain>
    </source>
</reference>
<dbReference type="GO" id="GO:0016829">
    <property type="term" value="F:lyase activity"/>
    <property type="evidence" value="ECO:0007669"/>
    <property type="project" value="UniProtKB-KW"/>
</dbReference>
<dbReference type="InterPro" id="IPR026041">
    <property type="entry name" value="ElbB"/>
</dbReference>
<evidence type="ECO:0000313" key="2">
    <source>
        <dbReference type="EMBL" id="MBS2098935.1"/>
    </source>
</evidence>